<keyword evidence="6" id="KW-0539">Nucleus</keyword>
<gene>
    <name evidence="9" type="ORF">HaLaN_11376</name>
</gene>
<comment type="caution">
    <text evidence="9">The sequence shown here is derived from an EMBL/GenBank/DDBJ whole genome shotgun (WGS) entry which is preliminary data.</text>
</comment>
<feature type="compositionally biased region" description="Low complexity" evidence="8">
    <location>
        <begin position="158"/>
        <end position="174"/>
    </location>
</feature>
<feature type="compositionally biased region" description="Gly residues" evidence="8">
    <location>
        <begin position="141"/>
        <end position="157"/>
    </location>
</feature>
<evidence type="ECO:0000313" key="10">
    <source>
        <dbReference type="Proteomes" id="UP000485058"/>
    </source>
</evidence>
<evidence type="ECO:0000256" key="3">
    <source>
        <dbReference type="ARBA" id="ARBA00022618"/>
    </source>
</evidence>
<keyword evidence="4" id="KW-0498">Mitosis</keyword>
<sequence>MVQGAALLPDHEAKVRLSLGRLLVNHSCNFKDAERELLRVQALVGQLLGSYLLKCEVCFLLGRNYRSQGDVTSQGCQAAGEAGLSQMQVVFMLFSLQLLLVVPDPKAFATRRRLTLDLIQALAPPHTGGAAGTPAQPSGPNGAGPGAGGQGQGGPAGGLVRAGSGQSWSTAEGSAAAGGAAEQLPEGFLAYANCQLSLLETPVQAAPGAPQGTQGGPQGLSPDSGGPAGAVKGRSQRHTLVAMASIRGMLDSTQGKAIGYHWLPLSSARALICLISAVLYAFTGKTQQAVDEITKGEAAVSEHLAELGVRHEE</sequence>
<evidence type="ECO:0000256" key="7">
    <source>
        <dbReference type="ARBA" id="ARBA00023306"/>
    </source>
</evidence>
<feature type="region of interest" description="Disordered" evidence="8">
    <location>
        <begin position="205"/>
        <end position="234"/>
    </location>
</feature>
<dbReference type="AlphaFoldDB" id="A0A699YY38"/>
<accession>A0A699YY38</accession>
<organism evidence="9 10">
    <name type="scientific">Haematococcus lacustris</name>
    <name type="common">Green alga</name>
    <name type="synonym">Haematococcus pluvialis</name>
    <dbReference type="NCBI Taxonomy" id="44745"/>
    <lineage>
        <taxon>Eukaryota</taxon>
        <taxon>Viridiplantae</taxon>
        <taxon>Chlorophyta</taxon>
        <taxon>core chlorophytes</taxon>
        <taxon>Chlorophyceae</taxon>
        <taxon>CS clade</taxon>
        <taxon>Chlamydomonadales</taxon>
        <taxon>Haematococcaceae</taxon>
        <taxon>Haematococcus</taxon>
    </lineage>
</organism>
<name>A0A699YY38_HAELA</name>
<comment type="subcellular location">
    <subcellularLocation>
        <location evidence="1">Nucleus</location>
    </subcellularLocation>
</comment>
<evidence type="ECO:0000313" key="9">
    <source>
        <dbReference type="EMBL" id="GFH15193.1"/>
    </source>
</evidence>
<evidence type="ECO:0000256" key="2">
    <source>
        <dbReference type="ARBA" id="ARBA00008585"/>
    </source>
</evidence>
<evidence type="ECO:0000256" key="1">
    <source>
        <dbReference type="ARBA" id="ARBA00004123"/>
    </source>
</evidence>
<keyword evidence="5" id="KW-0159">Chromosome partition</keyword>
<evidence type="ECO:0000256" key="8">
    <source>
        <dbReference type="SAM" id="MobiDB-lite"/>
    </source>
</evidence>
<protein>
    <submittedName>
        <fullName evidence="9">Uncharacterized protein</fullName>
    </submittedName>
</protein>
<dbReference type="GO" id="GO:0007064">
    <property type="term" value="P:mitotic sister chromatid cohesion"/>
    <property type="evidence" value="ECO:0007669"/>
    <property type="project" value="InterPro"/>
</dbReference>
<dbReference type="PANTHER" id="PTHR21394">
    <property type="entry name" value="MAU2 CHROMATID COHESION FACTOR HOMOLOG"/>
    <property type="match status" value="1"/>
</dbReference>
<dbReference type="GO" id="GO:0051301">
    <property type="term" value="P:cell division"/>
    <property type="evidence" value="ECO:0007669"/>
    <property type="project" value="UniProtKB-KW"/>
</dbReference>
<keyword evidence="10" id="KW-1185">Reference proteome</keyword>
<dbReference type="GO" id="GO:0007059">
    <property type="term" value="P:chromosome segregation"/>
    <property type="evidence" value="ECO:0007669"/>
    <property type="project" value="UniProtKB-KW"/>
</dbReference>
<evidence type="ECO:0000256" key="6">
    <source>
        <dbReference type="ARBA" id="ARBA00023242"/>
    </source>
</evidence>
<comment type="similarity">
    <text evidence="2">Belongs to the SCC4/mau-2 family.</text>
</comment>
<keyword evidence="3" id="KW-0132">Cell division</keyword>
<evidence type="ECO:0000256" key="4">
    <source>
        <dbReference type="ARBA" id="ARBA00022776"/>
    </source>
</evidence>
<dbReference type="InterPro" id="IPR019440">
    <property type="entry name" value="MAU2"/>
</dbReference>
<dbReference type="Proteomes" id="UP000485058">
    <property type="component" value="Unassembled WGS sequence"/>
</dbReference>
<keyword evidence="7" id="KW-0131">Cell cycle</keyword>
<dbReference type="GO" id="GO:0005634">
    <property type="term" value="C:nucleus"/>
    <property type="evidence" value="ECO:0007669"/>
    <property type="project" value="UniProtKB-SubCell"/>
</dbReference>
<evidence type="ECO:0000256" key="5">
    <source>
        <dbReference type="ARBA" id="ARBA00022829"/>
    </source>
</evidence>
<dbReference type="EMBL" id="BLLF01000818">
    <property type="protein sequence ID" value="GFH15193.1"/>
    <property type="molecule type" value="Genomic_DNA"/>
</dbReference>
<feature type="region of interest" description="Disordered" evidence="8">
    <location>
        <begin position="126"/>
        <end position="174"/>
    </location>
</feature>
<proteinExistence type="inferred from homology"/>
<reference evidence="9 10" key="1">
    <citation type="submission" date="2020-02" db="EMBL/GenBank/DDBJ databases">
        <title>Draft genome sequence of Haematococcus lacustris strain NIES-144.</title>
        <authorList>
            <person name="Morimoto D."/>
            <person name="Nakagawa S."/>
            <person name="Yoshida T."/>
            <person name="Sawayama S."/>
        </authorList>
    </citation>
    <scope>NUCLEOTIDE SEQUENCE [LARGE SCALE GENOMIC DNA]</scope>
    <source>
        <strain evidence="9 10">NIES-144</strain>
    </source>
</reference>